<keyword evidence="4" id="KW-1185">Reference proteome</keyword>
<gene>
    <name evidence="3" type="ORF">E3A20_05320</name>
</gene>
<dbReference type="GO" id="GO:0006508">
    <property type="term" value="P:proteolysis"/>
    <property type="evidence" value="ECO:0007669"/>
    <property type="project" value="InterPro"/>
</dbReference>
<dbReference type="EMBL" id="SRHE01000066">
    <property type="protein sequence ID" value="TWW11149.1"/>
    <property type="molecule type" value="Genomic_DNA"/>
</dbReference>
<dbReference type="PANTHER" id="PTHR47381:SF3">
    <property type="entry name" value="ALPHA_BETA-HYDROLASES SUPERFAMILY PROTEIN"/>
    <property type="match status" value="1"/>
</dbReference>
<comment type="caution">
    <text evidence="3">The sequence shown here is derived from an EMBL/GenBank/DDBJ whole genome shotgun (WGS) entry which is preliminary data.</text>
</comment>
<dbReference type="SUPFAM" id="SSF53474">
    <property type="entry name" value="alpha/beta-Hydrolases"/>
    <property type="match status" value="1"/>
</dbReference>
<dbReference type="GO" id="GO:0008236">
    <property type="term" value="F:serine-type peptidase activity"/>
    <property type="evidence" value="ECO:0007669"/>
    <property type="project" value="InterPro"/>
</dbReference>
<feature type="signal peptide" evidence="1">
    <location>
        <begin position="1"/>
        <end position="23"/>
    </location>
</feature>
<proteinExistence type="predicted"/>
<dbReference type="InterPro" id="IPR001375">
    <property type="entry name" value="Peptidase_S9_cat"/>
</dbReference>
<reference evidence="3 4" key="1">
    <citation type="submission" date="2019-08" db="EMBL/GenBank/DDBJ databases">
        <title>100 year-old enigma solved: identification of Planctomyces bekefii, the type genus and species of the phylum Planctomycetes.</title>
        <authorList>
            <person name="Svetlana D.N."/>
            <person name="Overmann J."/>
        </authorList>
    </citation>
    <scope>NUCLEOTIDE SEQUENCE [LARGE SCALE GENOMIC DNA]</scope>
    <source>
        <strain evidence="3">Phe10_nw2017</strain>
    </source>
</reference>
<evidence type="ECO:0000259" key="2">
    <source>
        <dbReference type="Pfam" id="PF00326"/>
    </source>
</evidence>
<evidence type="ECO:0000313" key="4">
    <source>
        <dbReference type="Proteomes" id="UP000321083"/>
    </source>
</evidence>
<keyword evidence="1" id="KW-0732">Signal</keyword>
<dbReference type="Proteomes" id="UP000321083">
    <property type="component" value="Unassembled WGS sequence"/>
</dbReference>
<dbReference type="AlphaFoldDB" id="A0A5C6MAA9"/>
<feature type="chain" id="PRO_5022988237" evidence="1">
    <location>
        <begin position="24"/>
        <end position="638"/>
    </location>
</feature>
<name>A0A5C6MAA9_9PLAN</name>
<protein>
    <submittedName>
        <fullName evidence="3">GlcNAc-PI de-N-acetylase</fullName>
    </submittedName>
</protein>
<evidence type="ECO:0000313" key="3">
    <source>
        <dbReference type="EMBL" id="TWW11149.1"/>
    </source>
</evidence>
<reference evidence="3 4" key="2">
    <citation type="submission" date="2019-08" db="EMBL/GenBank/DDBJ databases">
        <authorList>
            <person name="Henke P."/>
        </authorList>
    </citation>
    <scope>NUCLEOTIDE SEQUENCE [LARGE SCALE GENOMIC DNA]</scope>
    <source>
        <strain evidence="3">Phe10_nw2017</strain>
    </source>
</reference>
<evidence type="ECO:0000256" key="1">
    <source>
        <dbReference type="SAM" id="SignalP"/>
    </source>
</evidence>
<dbReference type="PANTHER" id="PTHR47381">
    <property type="entry name" value="ALPHA/BETA-HYDROLASES SUPERFAMILY PROTEIN"/>
    <property type="match status" value="1"/>
</dbReference>
<feature type="domain" description="Peptidase S9 prolyl oligopeptidase catalytic" evidence="2">
    <location>
        <begin position="183"/>
        <end position="263"/>
    </location>
</feature>
<dbReference type="InterPro" id="IPR029058">
    <property type="entry name" value="AB_hydrolase_fold"/>
</dbReference>
<dbReference type="Pfam" id="PF00326">
    <property type="entry name" value="Peptidase_S9"/>
    <property type="match status" value="1"/>
</dbReference>
<dbReference type="Gene3D" id="3.40.50.1820">
    <property type="entry name" value="alpha/beta hydrolase"/>
    <property type="match status" value="1"/>
</dbReference>
<accession>A0A5C6MAA9</accession>
<organism evidence="3 4">
    <name type="scientific">Planctomyces bekefii</name>
    <dbReference type="NCBI Taxonomy" id="1653850"/>
    <lineage>
        <taxon>Bacteria</taxon>
        <taxon>Pseudomonadati</taxon>
        <taxon>Planctomycetota</taxon>
        <taxon>Planctomycetia</taxon>
        <taxon>Planctomycetales</taxon>
        <taxon>Planctomycetaceae</taxon>
        <taxon>Planctomyces</taxon>
    </lineage>
</organism>
<sequence length="638" mass="71312">MKRILRLLGVLFTLIVVSVTAYAQGRTLDDAPELSDFFEAEVTRLERANELTGYETLADWERAKPVLRQQLFDMLGLDPLPRRLPLQPVVTGVVEHPEFVVERLHFQSLPGLYVTGNLYRPVQQAGPLPTVLYVCGHGQVKKDGISFGNKTHYQHHGSWFARNGFVCLTIDTLQLGEIEGVHHGTHRLNRWWWNSRGYTPAGVEAWNCIRALDFLETRPEVDASRFGVTGRSGGGAYSWWIAALDDRIRCAVPVAGITNLRDHVVNGCVEGHCDCMYFVNTFRWDYAKLAALVAPRPLLISNTDKDPIFPLEGVVDIHRQVRHIYQLYGAGDQLGLQITEGPHADTQELHLHAFRWFNRHLRNDLTMIEKTAVKFFEPPQLRVFADLPRDEVNTRIDEQFVAAAPPLSEQQLGQPGLLETYTAKLLDRCFQAWPEVDDVSREVRVEPGGTVEVNGTEQVVARLTFESQPFVELQMSVLHEAGTELRNLRRVVLVVSPGGALPEAAAEGIPGPAALLSLRPGVHGPWPGNESKQIQIQRRFQLLGMTLDGMRVWDIRRGLQVLRQQCPRLESIEIRCAGGCEPLVLLASLYEPPVSSIVVGALPVSEPAILNFSRTMSPGLLPELAGRRTKLVVLSAAR</sequence>